<evidence type="ECO:0000313" key="1">
    <source>
        <dbReference type="EMBL" id="CAD7091689.1"/>
    </source>
</evidence>
<dbReference type="EMBL" id="LR899013">
    <property type="protein sequence ID" value="CAD7091689.1"/>
    <property type="molecule type" value="Genomic_DNA"/>
</dbReference>
<protein>
    <submittedName>
        <fullName evidence="1">Uncharacterized protein</fullName>
    </submittedName>
</protein>
<sequence length="117" mass="13288">MENIFNYGVHDQVRLVLVKLKPSNLISCWKNICPKCVKSKDSVIHNNVEFTDIITLARTNGGDEFESANLEELLVDKNLSENEFINLTLEAYHETEHSDDSEENLPVSNVNLIKEGI</sequence>
<gene>
    <name evidence="1" type="ORF">HERILL_LOCUS14098</name>
</gene>
<dbReference type="Proteomes" id="UP000594454">
    <property type="component" value="Chromosome 5"/>
</dbReference>
<proteinExistence type="predicted"/>
<organism evidence="1 2">
    <name type="scientific">Hermetia illucens</name>
    <name type="common">Black soldier fly</name>
    <dbReference type="NCBI Taxonomy" id="343691"/>
    <lineage>
        <taxon>Eukaryota</taxon>
        <taxon>Metazoa</taxon>
        <taxon>Ecdysozoa</taxon>
        <taxon>Arthropoda</taxon>
        <taxon>Hexapoda</taxon>
        <taxon>Insecta</taxon>
        <taxon>Pterygota</taxon>
        <taxon>Neoptera</taxon>
        <taxon>Endopterygota</taxon>
        <taxon>Diptera</taxon>
        <taxon>Brachycera</taxon>
        <taxon>Stratiomyomorpha</taxon>
        <taxon>Stratiomyidae</taxon>
        <taxon>Hermetiinae</taxon>
        <taxon>Hermetia</taxon>
    </lineage>
</organism>
<dbReference type="AlphaFoldDB" id="A0A7R8YZL3"/>
<accession>A0A7R8YZL3</accession>
<dbReference type="InParanoid" id="A0A7R8YZL3"/>
<evidence type="ECO:0000313" key="2">
    <source>
        <dbReference type="Proteomes" id="UP000594454"/>
    </source>
</evidence>
<name>A0A7R8YZL3_HERIL</name>
<reference evidence="1 2" key="1">
    <citation type="submission" date="2020-11" db="EMBL/GenBank/DDBJ databases">
        <authorList>
            <person name="Wallbank WR R."/>
            <person name="Pardo Diaz C."/>
            <person name="Kozak K."/>
            <person name="Martin S."/>
            <person name="Jiggins C."/>
            <person name="Moest M."/>
            <person name="Warren A I."/>
            <person name="Generalovic N T."/>
            <person name="Byers J.R.P. K."/>
            <person name="Montejo-Kovacevich G."/>
            <person name="Yen C E."/>
        </authorList>
    </citation>
    <scope>NUCLEOTIDE SEQUENCE [LARGE SCALE GENOMIC DNA]</scope>
</reference>
<keyword evidence="2" id="KW-1185">Reference proteome</keyword>